<dbReference type="AlphaFoldDB" id="A0A9W6X3M7"/>
<reference evidence="2" key="1">
    <citation type="submission" date="2023-04" db="EMBL/GenBank/DDBJ databases">
        <title>Phytophthora lilii NBRC 32176.</title>
        <authorList>
            <person name="Ichikawa N."/>
            <person name="Sato H."/>
            <person name="Tonouchi N."/>
        </authorList>
    </citation>
    <scope>NUCLEOTIDE SEQUENCE</scope>
    <source>
        <strain evidence="2">NBRC 32176</strain>
    </source>
</reference>
<feature type="compositionally biased region" description="Basic and acidic residues" evidence="1">
    <location>
        <begin position="295"/>
        <end position="309"/>
    </location>
</feature>
<sequence length="309" mass="35084">MPTQPTETSGLEDVVHTTEESTPQHFCRKLFQRKPKRLKKDGTPYKPRKGWGPYRSVPNERAAEFNLQLDVQALQQEIHNLTSVRDILSSKALVQRYSPEGSLSRLANEYYKVFRTGRRTDDQEQRAFMYRIMDLEVEVGNGLCGPDVLLDQIERYSTYLRFISTTGRVTNVIEADDLVLVSTEWEVTLQILRNTIEMIFPHIMSYKELVAQLVGETVEARGRSVFHFNADGKCVKHVADLVDAFVRLVKDPQLVDILLGRARIQGNALIAIPDDISSPYVDEEKSAATLTTDECNGKASRELQGESSY</sequence>
<dbReference type="OrthoDB" id="103359at2759"/>
<protein>
    <submittedName>
        <fullName evidence="2">Unnamed protein product</fullName>
    </submittedName>
</protein>
<evidence type="ECO:0000313" key="2">
    <source>
        <dbReference type="EMBL" id="GMF29072.1"/>
    </source>
</evidence>
<evidence type="ECO:0000313" key="3">
    <source>
        <dbReference type="Proteomes" id="UP001165083"/>
    </source>
</evidence>
<keyword evidence="3" id="KW-1185">Reference proteome</keyword>
<dbReference type="EMBL" id="BSXW01000754">
    <property type="protein sequence ID" value="GMF29072.1"/>
    <property type="molecule type" value="Genomic_DNA"/>
</dbReference>
<proteinExistence type="predicted"/>
<name>A0A9W6X3M7_9STRA</name>
<dbReference type="Proteomes" id="UP001165083">
    <property type="component" value="Unassembled WGS sequence"/>
</dbReference>
<gene>
    <name evidence="2" type="ORF">Plil01_001230600</name>
</gene>
<accession>A0A9W6X3M7</accession>
<feature type="region of interest" description="Disordered" evidence="1">
    <location>
        <begin position="1"/>
        <end position="21"/>
    </location>
</feature>
<feature type="region of interest" description="Disordered" evidence="1">
    <location>
        <begin position="287"/>
        <end position="309"/>
    </location>
</feature>
<evidence type="ECO:0000256" key="1">
    <source>
        <dbReference type="SAM" id="MobiDB-lite"/>
    </source>
</evidence>
<comment type="caution">
    <text evidence="2">The sequence shown here is derived from an EMBL/GenBank/DDBJ whole genome shotgun (WGS) entry which is preliminary data.</text>
</comment>
<organism evidence="2 3">
    <name type="scientific">Phytophthora lilii</name>
    <dbReference type="NCBI Taxonomy" id="2077276"/>
    <lineage>
        <taxon>Eukaryota</taxon>
        <taxon>Sar</taxon>
        <taxon>Stramenopiles</taxon>
        <taxon>Oomycota</taxon>
        <taxon>Peronosporomycetes</taxon>
        <taxon>Peronosporales</taxon>
        <taxon>Peronosporaceae</taxon>
        <taxon>Phytophthora</taxon>
    </lineage>
</organism>